<dbReference type="InterPro" id="IPR050904">
    <property type="entry name" value="Adhesion/Biosynth-related"/>
</dbReference>
<keyword evidence="1" id="KW-0732">Signal</keyword>
<dbReference type="PANTHER" id="PTHR10900:SF77">
    <property type="entry name" value="FI19380P1"/>
    <property type="match status" value="1"/>
</dbReference>
<proteinExistence type="predicted"/>
<dbReference type="Gene3D" id="2.30.180.10">
    <property type="entry name" value="FAS1 domain"/>
    <property type="match status" value="1"/>
</dbReference>
<dbReference type="GO" id="GO:0005615">
    <property type="term" value="C:extracellular space"/>
    <property type="evidence" value="ECO:0007669"/>
    <property type="project" value="TreeGrafter"/>
</dbReference>
<evidence type="ECO:0000259" key="2">
    <source>
        <dbReference type="PROSITE" id="PS50213"/>
    </source>
</evidence>
<dbReference type="PROSITE" id="PS51257">
    <property type="entry name" value="PROKAR_LIPOPROTEIN"/>
    <property type="match status" value="1"/>
</dbReference>
<dbReference type="SUPFAM" id="SSF82153">
    <property type="entry name" value="FAS1 domain"/>
    <property type="match status" value="1"/>
</dbReference>
<dbReference type="PANTHER" id="PTHR10900">
    <property type="entry name" value="PERIOSTIN-RELATED"/>
    <property type="match status" value="1"/>
</dbReference>
<feature type="domain" description="FAS1" evidence="2">
    <location>
        <begin position="35"/>
        <end position="173"/>
    </location>
</feature>
<feature type="signal peptide" evidence="1">
    <location>
        <begin position="1"/>
        <end position="18"/>
    </location>
</feature>
<dbReference type="AlphaFoldDB" id="A0A6J4UQE1"/>
<dbReference type="Pfam" id="PF02469">
    <property type="entry name" value="Fasciclin"/>
    <property type="match status" value="1"/>
</dbReference>
<accession>A0A6J4UQE1</accession>
<dbReference type="SMART" id="SM00554">
    <property type="entry name" value="FAS1"/>
    <property type="match status" value="1"/>
</dbReference>
<dbReference type="PROSITE" id="PS50213">
    <property type="entry name" value="FAS1"/>
    <property type="match status" value="1"/>
</dbReference>
<name>A0A6J4UQE1_9ACTN</name>
<gene>
    <name evidence="3" type="ORF">AVDCRST_MAG79-3202</name>
</gene>
<protein>
    <submittedName>
        <fullName evidence="3">Secreted and surface protein containing fasciclin-like repeats</fullName>
    </submittedName>
</protein>
<evidence type="ECO:0000313" key="3">
    <source>
        <dbReference type="EMBL" id="CAA9557437.1"/>
    </source>
</evidence>
<feature type="chain" id="PRO_5038378162" evidence="1">
    <location>
        <begin position="19"/>
        <end position="183"/>
    </location>
</feature>
<dbReference type="InterPro" id="IPR036378">
    <property type="entry name" value="FAS1_dom_sf"/>
</dbReference>
<evidence type="ECO:0000256" key="1">
    <source>
        <dbReference type="SAM" id="SignalP"/>
    </source>
</evidence>
<sequence>MRIPTPGLGLAIGAIAFAACSEPAAPTRAAAKPGGSTIVELAQGTSALSTLVFAIGYSEANCGTSFAATLGGAGGQYTVFAPTNAAFATLIGAFGALGAPTVLSCDVLPAVLAFHVSRGRHTSTSVLSRKSILTLNGERAAVDGTTIASAPLNLGLVNISASNGIVHVVDGVLLPPSIVAALN</sequence>
<dbReference type="InterPro" id="IPR000782">
    <property type="entry name" value="FAS1_domain"/>
</dbReference>
<reference evidence="3" key="1">
    <citation type="submission" date="2020-02" db="EMBL/GenBank/DDBJ databases">
        <authorList>
            <person name="Meier V. D."/>
        </authorList>
    </citation>
    <scope>NUCLEOTIDE SEQUENCE</scope>
    <source>
        <strain evidence="3">AVDCRST_MAG79</strain>
    </source>
</reference>
<organism evidence="3">
    <name type="scientific">uncultured Thermoleophilia bacterium</name>
    <dbReference type="NCBI Taxonomy" id="1497501"/>
    <lineage>
        <taxon>Bacteria</taxon>
        <taxon>Bacillati</taxon>
        <taxon>Actinomycetota</taxon>
        <taxon>Thermoleophilia</taxon>
        <taxon>environmental samples</taxon>
    </lineage>
</organism>
<dbReference type="EMBL" id="CADCWC010000513">
    <property type="protein sequence ID" value="CAA9557437.1"/>
    <property type="molecule type" value="Genomic_DNA"/>
</dbReference>